<comment type="similarity">
    <text evidence="1">Belongs to the PhzF family.</text>
</comment>
<dbReference type="FunCoup" id="A0A165G8T1">
    <property type="interactions" value="436"/>
</dbReference>
<proteinExistence type="inferred from homology"/>
<dbReference type="PANTHER" id="PTHR13774:SF17">
    <property type="entry name" value="PHENAZINE BIOSYNTHESIS-LIKE DOMAIN-CONTAINING PROTEIN"/>
    <property type="match status" value="1"/>
</dbReference>
<dbReference type="PANTHER" id="PTHR13774">
    <property type="entry name" value="PHENAZINE BIOSYNTHESIS PROTEIN"/>
    <property type="match status" value="1"/>
</dbReference>
<dbReference type="InterPro" id="IPR003719">
    <property type="entry name" value="Phenazine_PhzF-like"/>
</dbReference>
<dbReference type="Gene3D" id="3.10.310.10">
    <property type="entry name" value="Diaminopimelate Epimerase, Chain A, domain 1"/>
    <property type="match status" value="2"/>
</dbReference>
<evidence type="ECO:0000313" key="5">
    <source>
        <dbReference type="EMBL" id="KZV90154.1"/>
    </source>
</evidence>
<evidence type="ECO:0000256" key="4">
    <source>
        <dbReference type="SAM" id="MobiDB-lite"/>
    </source>
</evidence>
<dbReference type="InParanoid" id="A0A165G8T1"/>
<evidence type="ECO:0000256" key="1">
    <source>
        <dbReference type="ARBA" id="ARBA00008270"/>
    </source>
</evidence>
<reference evidence="5 6" key="1">
    <citation type="journal article" date="2016" name="Mol. Biol. Evol.">
        <title>Comparative Genomics of Early-Diverging Mushroom-Forming Fungi Provides Insights into the Origins of Lignocellulose Decay Capabilities.</title>
        <authorList>
            <person name="Nagy L.G."/>
            <person name="Riley R."/>
            <person name="Tritt A."/>
            <person name="Adam C."/>
            <person name="Daum C."/>
            <person name="Floudas D."/>
            <person name="Sun H."/>
            <person name="Yadav J.S."/>
            <person name="Pangilinan J."/>
            <person name="Larsson K.H."/>
            <person name="Matsuura K."/>
            <person name="Barry K."/>
            <person name="Labutti K."/>
            <person name="Kuo R."/>
            <person name="Ohm R.A."/>
            <person name="Bhattacharya S.S."/>
            <person name="Shirouzu T."/>
            <person name="Yoshinaga Y."/>
            <person name="Martin F.M."/>
            <person name="Grigoriev I.V."/>
            <person name="Hibbett D.S."/>
        </authorList>
    </citation>
    <scope>NUCLEOTIDE SEQUENCE [LARGE SCALE GENOMIC DNA]</scope>
    <source>
        <strain evidence="5 6">HHB12029</strain>
    </source>
</reference>
<evidence type="ECO:0000313" key="6">
    <source>
        <dbReference type="Proteomes" id="UP000077266"/>
    </source>
</evidence>
<dbReference type="EMBL" id="KV426055">
    <property type="protein sequence ID" value="KZV90154.1"/>
    <property type="molecule type" value="Genomic_DNA"/>
</dbReference>
<protein>
    <submittedName>
        <fullName evidence="5">Diaminopimelate epimerase-like protein</fullName>
    </submittedName>
</protein>
<dbReference type="GO" id="GO:0016853">
    <property type="term" value="F:isomerase activity"/>
    <property type="evidence" value="ECO:0007669"/>
    <property type="project" value="UniProtKB-KW"/>
</dbReference>
<dbReference type="AlphaFoldDB" id="A0A165G8T1"/>
<keyword evidence="6" id="KW-1185">Reference proteome</keyword>
<name>A0A165G8T1_EXIGL</name>
<dbReference type="PIRSF" id="PIRSF016184">
    <property type="entry name" value="PhzC_PhzF"/>
    <property type="match status" value="1"/>
</dbReference>
<evidence type="ECO:0000256" key="2">
    <source>
        <dbReference type="ARBA" id="ARBA00023235"/>
    </source>
</evidence>
<keyword evidence="2" id="KW-0413">Isomerase</keyword>
<dbReference type="SUPFAM" id="SSF54506">
    <property type="entry name" value="Diaminopimelate epimerase-like"/>
    <property type="match status" value="1"/>
</dbReference>
<accession>A0A165G8T1</accession>
<evidence type="ECO:0000256" key="3">
    <source>
        <dbReference type="PIRSR" id="PIRSR016184-1"/>
    </source>
</evidence>
<sequence length="345" mass="37142">MSIHSDESTHRTATPITQASAADSRPLPYSFKTQSGDRDASVTSSIRLMAPRELEYTVLDAFTSHVFAGNPACVIVLPRGLVLPEGTMQLIGREFNLSETAFIESTHEPTTFGLRWFTPALEVPLCGHATLAAAQILFSTTLAESSRIVFRTRWSGDLICTRTENGKVEMEFPAGVVEAVDDALRAKAVEAVRHALGLETVPLVNFVGRTPGASFDRFILIHIDDNIDLASAKVDPSILDAELNPPCRTIVLTNSPPNGAKHFVSRVFAIAAGIPEDPVTGSAHSILTPYWSQKLDINGELNARQVSPRGGDLDVSWVREAGASGRVKMRGEAVVAAKGTLYVPA</sequence>
<dbReference type="OrthoDB" id="75169at2759"/>
<gene>
    <name evidence="5" type="ORF">EXIGLDRAFT_127562</name>
</gene>
<dbReference type="NCBIfam" id="TIGR00654">
    <property type="entry name" value="PhzF_family"/>
    <property type="match status" value="1"/>
</dbReference>
<dbReference type="GO" id="GO:0005737">
    <property type="term" value="C:cytoplasm"/>
    <property type="evidence" value="ECO:0007669"/>
    <property type="project" value="TreeGrafter"/>
</dbReference>
<dbReference type="Pfam" id="PF02567">
    <property type="entry name" value="PhzC-PhzF"/>
    <property type="match status" value="1"/>
</dbReference>
<feature type="region of interest" description="Disordered" evidence="4">
    <location>
        <begin position="1"/>
        <end position="37"/>
    </location>
</feature>
<feature type="compositionally biased region" description="Basic and acidic residues" evidence="4">
    <location>
        <begin position="1"/>
        <end position="10"/>
    </location>
</feature>
<dbReference type="STRING" id="1314781.A0A165G8T1"/>
<dbReference type="Proteomes" id="UP000077266">
    <property type="component" value="Unassembled WGS sequence"/>
</dbReference>
<feature type="active site" evidence="3">
    <location>
        <position position="99"/>
    </location>
</feature>
<organism evidence="5 6">
    <name type="scientific">Exidia glandulosa HHB12029</name>
    <dbReference type="NCBI Taxonomy" id="1314781"/>
    <lineage>
        <taxon>Eukaryota</taxon>
        <taxon>Fungi</taxon>
        <taxon>Dikarya</taxon>
        <taxon>Basidiomycota</taxon>
        <taxon>Agaricomycotina</taxon>
        <taxon>Agaricomycetes</taxon>
        <taxon>Auriculariales</taxon>
        <taxon>Exidiaceae</taxon>
        <taxon>Exidia</taxon>
    </lineage>
</organism>
<feature type="compositionally biased region" description="Polar residues" evidence="4">
    <location>
        <begin position="11"/>
        <end position="21"/>
    </location>
</feature>